<dbReference type="Gene3D" id="1.25.40.10">
    <property type="entry name" value="Tetratricopeptide repeat domain"/>
    <property type="match status" value="2"/>
</dbReference>
<evidence type="ECO:0000313" key="3">
    <source>
        <dbReference type="Proteomes" id="UP001218188"/>
    </source>
</evidence>
<evidence type="ECO:0000256" key="1">
    <source>
        <dbReference type="SAM" id="MobiDB-lite"/>
    </source>
</evidence>
<feature type="region of interest" description="Disordered" evidence="1">
    <location>
        <begin position="414"/>
        <end position="436"/>
    </location>
</feature>
<proteinExistence type="predicted"/>
<evidence type="ECO:0000313" key="2">
    <source>
        <dbReference type="EMBL" id="KAJ7023142.1"/>
    </source>
</evidence>
<dbReference type="SUPFAM" id="SSF48452">
    <property type="entry name" value="TPR-like"/>
    <property type="match status" value="2"/>
</dbReference>
<dbReference type="InterPro" id="IPR011990">
    <property type="entry name" value="TPR-like_helical_dom_sf"/>
</dbReference>
<feature type="compositionally biased region" description="Acidic residues" evidence="1">
    <location>
        <begin position="416"/>
        <end position="427"/>
    </location>
</feature>
<reference evidence="2" key="1">
    <citation type="submission" date="2023-03" db="EMBL/GenBank/DDBJ databases">
        <title>Massive genome expansion in bonnet fungi (Mycena s.s.) driven by repeated elements and novel gene families across ecological guilds.</title>
        <authorList>
            <consortium name="Lawrence Berkeley National Laboratory"/>
            <person name="Harder C.B."/>
            <person name="Miyauchi S."/>
            <person name="Viragh M."/>
            <person name="Kuo A."/>
            <person name="Thoen E."/>
            <person name="Andreopoulos B."/>
            <person name="Lu D."/>
            <person name="Skrede I."/>
            <person name="Drula E."/>
            <person name="Henrissat B."/>
            <person name="Morin E."/>
            <person name="Kohler A."/>
            <person name="Barry K."/>
            <person name="LaButti K."/>
            <person name="Morin E."/>
            <person name="Salamov A."/>
            <person name="Lipzen A."/>
            <person name="Mereny Z."/>
            <person name="Hegedus B."/>
            <person name="Baldrian P."/>
            <person name="Stursova M."/>
            <person name="Weitz H."/>
            <person name="Taylor A."/>
            <person name="Grigoriev I.V."/>
            <person name="Nagy L.G."/>
            <person name="Martin F."/>
            <person name="Kauserud H."/>
        </authorList>
    </citation>
    <scope>NUCLEOTIDE SEQUENCE</scope>
    <source>
        <strain evidence="2">CBHHK200</strain>
    </source>
</reference>
<dbReference type="EMBL" id="JARJCM010000193">
    <property type="protein sequence ID" value="KAJ7023142.1"/>
    <property type="molecule type" value="Genomic_DNA"/>
</dbReference>
<protein>
    <submittedName>
        <fullName evidence="2">Uncharacterized protein</fullName>
    </submittedName>
</protein>
<gene>
    <name evidence="2" type="ORF">C8F04DRAFT_1271678</name>
</gene>
<dbReference type="Proteomes" id="UP001218188">
    <property type="component" value="Unassembled WGS sequence"/>
</dbReference>
<keyword evidence="3" id="KW-1185">Reference proteome</keyword>
<dbReference type="AlphaFoldDB" id="A0AAD6SCR4"/>
<comment type="caution">
    <text evidence="2">The sequence shown here is derived from an EMBL/GenBank/DDBJ whole genome shotgun (WGS) entry which is preliminary data.</text>
</comment>
<name>A0AAD6SCR4_9AGAR</name>
<accession>A0AAD6SCR4</accession>
<organism evidence="2 3">
    <name type="scientific">Mycena alexandri</name>
    <dbReference type="NCBI Taxonomy" id="1745969"/>
    <lineage>
        <taxon>Eukaryota</taxon>
        <taxon>Fungi</taxon>
        <taxon>Dikarya</taxon>
        <taxon>Basidiomycota</taxon>
        <taxon>Agaricomycotina</taxon>
        <taxon>Agaricomycetes</taxon>
        <taxon>Agaricomycetidae</taxon>
        <taxon>Agaricales</taxon>
        <taxon>Marasmiineae</taxon>
        <taxon>Mycenaceae</taxon>
        <taxon>Mycena</taxon>
    </lineage>
</organism>
<sequence>MLIAEAVNSLKHFNDPKLESTLHGALAWYYSEHTHDMPKAVHHGQTALFLAQANGDYRGQCVALVKLSLIEWLRGNYTAGQGYAQEAQKVAKISGDLFQEAHGLYSEALCMKAPGYYKHANSLLTRARTLLGLCGMAYTVLDYNLMNSQAEVQRHKSEYVEAHKIHNQILQKVLGVHNPYQLGFALINIAEIEVFMEVSKDLIQEKIDASQAIGKASKNAMLITACDTVQADLNLREGDMSSLLFCKCLQLAWGNFSAAVTYCLERLGDHSRWEGSENPSSWTTVFLVHSLKANERLGIHKALQFLGDVFLKVNDEATAIALFTLALEGFTQMDVHQSRAECMIRLGDISKKNGDLLKALELWETARPLFEWSSQVKRVQDIDERLAGIDEEVKEQHRLNLAQLIELNAPAGKVEELEDDSSEDELERENIGLVGA</sequence>